<dbReference type="Gene3D" id="3.40.50.720">
    <property type="entry name" value="NAD(P)-binding Rossmann-like Domain"/>
    <property type="match status" value="1"/>
</dbReference>
<dbReference type="PANTHER" id="PTHR43162">
    <property type="match status" value="1"/>
</dbReference>
<evidence type="ECO:0000313" key="2">
    <source>
        <dbReference type="EMBL" id="CDO08889.1"/>
    </source>
</evidence>
<feature type="domain" description="NmrA-like" evidence="1">
    <location>
        <begin position="8"/>
        <end position="247"/>
    </location>
</feature>
<keyword evidence="3" id="KW-1185">Reference proteome</keyword>
<comment type="caution">
    <text evidence="2">The sequence shown here is derived from an EMBL/GenBank/DDBJ whole genome shotgun (WGS) entry which is preliminary data.</text>
</comment>
<reference evidence="2" key="1">
    <citation type="submission" date="2014-03" db="EMBL/GenBank/DDBJ databases">
        <title>Draft Genome Sequence of Mycobacterium cosmeticum DSM 44829.</title>
        <authorList>
            <person name="Croce O."/>
            <person name="Robert C."/>
            <person name="Raoult D."/>
            <person name="Drancourt M."/>
        </authorList>
    </citation>
    <scope>NUCLEOTIDE SEQUENCE [LARGE SCALE GENOMIC DNA]</scope>
    <source>
        <strain evidence="2">DSM 44829</strain>
    </source>
</reference>
<dbReference type="Gene3D" id="3.90.25.10">
    <property type="entry name" value="UDP-galactose 4-epimerase, domain 1"/>
    <property type="match status" value="1"/>
</dbReference>
<dbReference type="eggNOG" id="COG0702">
    <property type="taxonomic scope" value="Bacteria"/>
</dbReference>
<dbReference type="PANTHER" id="PTHR43162:SF1">
    <property type="entry name" value="PRESTALK A DIFFERENTIATION PROTEIN A"/>
    <property type="match status" value="1"/>
</dbReference>
<name>W9ASW7_MYCCO</name>
<dbReference type="OrthoDB" id="285016at2"/>
<dbReference type="InterPro" id="IPR008030">
    <property type="entry name" value="NmrA-like"/>
</dbReference>
<reference evidence="2" key="2">
    <citation type="submission" date="2014-03" db="EMBL/GenBank/DDBJ databases">
        <authorList>
            <person name="Urmite Genomes"/>
        </authorList>
    </citation>
    <scope>NUCLEOTIDE SEQUENCE</scope>
    <source>
        <strain evidence="2">DSM 44829</strain>
    </source>
</reference>
<evidence type="ECO:0000313" key="3">
    <source>
        <dbReference type="Proteomes" id="UP000028870"/>
    </source>
</evidence>
<dbReference type="AlphaFoldDB" id="W9ASW7"/>
<organism evidence="2 3">
    <name type="scientific">Mycolicibacterium cosmeticum</name>
    <dbReference type="NCBI Taxonomy" id="258533"/>
    <lineage>
        <taxon>Bacteria</taxon>
        <taxon>Bacillati</taxon>
        <taxon>Actinomycetota</taxon>
        <taxon>Actinomycetes</taxon>
        <taxon>Mycobacteriales</taxon>
        <taxon>Mycobacteriaceae</taxon>
        <taxon>Mycolicibacterium</taxon>
    </lineage>
</organism>
<dbReference type="InterPro" id="IPR051604">
    <property type="entry name" value="Ergot_Alk_Oxidoreductase"/>
</dbReference>
<accession>W9ASW7</accession>
<dbReference type="STRING" id="258533.BN977_03709"/>
<gene>
    <name evidence="2" type="ORF">BN977_03709</name>
</gene>
<dbReference type="Pfam" id="PF05368">
    <property type="entry name" value="NmrA"/>
    <property type="match status" value="1"/>
</dbReference>
<proteinExistence type="predicted"/>
<evidence type="ECO:0000259" key="1">
    <source>
        <dbReference type="Pfam" id="PF05368"/>
    </source>
</evidence>
<protein>
    <submittedName>
        <fullName evidence="2">NmrA family protein</fullName>
    </submittedName>
</protein>
<dbReference type="InterPro" id="IPR036291">
    <property type="entry name" value="NAD(P)-bd_dom_sf"/>
</dbReference>
<dbReference type="EMBL" id="CCBB010000002">
    <property type="protein sequence ID" value="CDO08889.1"/>
    <property type="molecule type" value="Genomic_DNA"/>
</dbReference>
<dbReference type="Proteomes" id="UP000028870">
    <property type="component" value="Unassembled WGS sequence"/>
</dbReference>
<sequence>MAKSNDHPILVIGATGRHGNTGEYLVARLREEGQVVRVLARTRSERTRRLEGLGAEVVVGDLHDRRTLVPALDGVDLAYFTYPIAAGVVDAAANYAAAVRDVGRFPRTVVMSMGPAQKDHPSDLGKAQWLAEQVMEWAGLDLTILRVSALFHQNLQVLHASSIRREQRFRNSFGSVKMAWISGQDAAELGVVALLHPARFTDAVVWPQGFEMFSHYEVADILSDVLDTEITFEPINKHDWHQELVDMSGRVGEEVVNEAMAQHISSIGHAVSVLGAASLPADPDALRALIGREPISLRDYLSTHRDQFAADAVAASMSGRRAT</sequence>
<dbReference type="SUPFAM" id="SSF51735">
    <property type="entry name" value="NAD(P)-binding Rossmann-fold domains"/>
    <property type="match status" value="1"/>
</dbReference>